<comment type="subcellular location">
    <subcellularLocation>
        <location evidence="1">Cytoplasm</location>
    </subcellularLocation>
</comment>
<evidence type="ECO:0000313" key="3">
    <source>
        <dbReference type="Proteomes" id="UP000779508"/>
    </source>
</evidence>
<evidence type="ECO:0000313" key="2">
    <source>
        <dbReference type="EMBL" id="MBU5678021.1"/>
    </source>
</evidence>
<evidence type="ECO:0000256" key="1">
    <source>
        <dbReference type="HAMAP-Rule" id="MF_00187"/>
    </source>
</evidence>
<dbReference type="Proteomes" id="UP000779508">
    <property type="component" value="Unassembled WGS sequence"/>
</dbReference>
<dbReference type="PANTHER" id="PTHR30592:SF1">
    <property type="entry name" value="SULFUR CARRIER PROTEIN FDHD"/>
    <property type="match status" value="1"/>
</dbReference>
<dbReference type="InterPro" id="IPR003786">
    <property type="entry name" value="FdhD"/>
</dbReference>
<feature type="active site" description="Cysteine persulfide intermediate" evidence="1">
    <location>
        <position position="85"/>
    </location>
</feature>
<dbReference type="PIRSF" id="PIRSF015626">
    <property type="entry name" value="FdhD"/>
    <property type="match status" value="1"/>
</dbReference>
<comment type="caution">
    <text evidence="2">The sequence shown here is derived from an EMBL/GenBank/DDBJ whole genome shotgun (WGS) entry which is preliminary data.</text>
</comment>
<dbReference type="RefSeq" id="WP_216419263.1">
    <property type="nucleotide sequence ID" value="NZ_JAHLQK010000007.1"/>
</dbReference>
<keyword evidence="1" id="KW-0963">Cytoplasm</keyword>
<accession>A0ABS6G6D2</accession>
<gene>
    <name evidence="1 2" type="primary">fdhD</name>
    <name evidence="2" type="ORF">KQI88_16500</name>
</gene>
<dbReference type="EMBL" id="JAHLQK010000007">
    <property type="protein sequence ID" value="MBU5678021.1"/>
    <property type="molecule type" value="Genomic_DNA"/>
</dbReference>
<sequence>MNTLNLSEEYPITIYVNGTNFVTLMCTPEDLKDLAAGHLVNSGVVKSMKDILIIMACDDEREIYINAPNANLNGNKLKQIIVTGCSGGTDISEKLKDLPKIHSDHKVSTDEIKLSFKRMIMESKKYMEHGGIHSSALISGDFFVTREDVARHNSQDKVTGYALIRDIDLTKSMIITTGRISADMVYKAVNSNVPIICSLSNPTTLAVDIADRCNITVVGRAMRPNMTVYTNSQRVQF</sequence>
<protein>
    <recommendedName>
        <fullName evidence="1">Sulfur carrier protein FdhD</fullName>
    </recommendedName>
</protein>
<comment type="caution">
    <text evidence="1">Lacks conserved residue(s) required for the propagation of feature annotation.</text>
</comment>
<keyword evidence="3" id="KW-1185">Reference proteome</keyword>
<comment type="similarity">
    <text evidence="1">Belongs to the FdhD family.</text>
</comment>
<dbReference type="PANTHER" id="PTHR30592">
    <property type="entry name" value="FORMATE DEHYDROGENASE"/>
    <property type="match status" value="1"/>
</dbReference>
<organism evidence="2 3">
    <name type="scientific">Alkaliphilus flagellatus</name>
    <dbReference type="NCBI Taxonomy" id="2841507"/>
    <lineage>
        <taxon>Bacteria</taxon>
        <taxon>Bacillati</taxon>
        <taxon>Bacillota</taxon>
        <taxon>Clostridia</taxon>
        <taxon>Peptostreptococcales</taxon>
        <taxon>Natronincolaceae</taxon>
        <taxon>Alkaliphilus</taxon>
    </lineage>
</organism>
<dbReference type="HAMAP" id="MF_00187">
    <property type="entry name" value="FdhD"/>
    <property type="match status" value="1"/>
</dbReference>
<keyword evidence="1" id="KW-0501">Molybdenum cofactor biosynthesis</keyword>
<reference evidence="2 3" key="1">
    <citation type="submission" date="2021-06" db="EMBL/GenBank/DDBJ databases">
        <authorList>
            <person name="Sun Q."/>
            <person name="Li D."/>
        </authorList>
    </citation>
    <scope>NUCLEOTIDE SEQUENCE [LARGE SCALE GENOMIC DNA]</scope>
    <source>
        <strain evidence="2 3">MSJ-5</strain>
    </source>
</reference>
<comment type="function">
    <text evidence="1">Required for formate dehydrogenase (FDH) activity. Acts as a sulfur carrier protein that transfers sulfur from IscS to the molybdenum cofactor prior to its insertion into FDH.</text>
</comment>
<proteinExistence type="inferred from homology"/>
<dbReference type="NCBIfam" id="TIGR00129">
    <property type="entry name" value="fdhD_narQ"/>
    <property type="match status" value="1"/>
</dbReference>
<dbReference type="Pfam" id="PF02634">
    <property type="entry name" value="FdhD-NarQ"/>
    <property type="match status" value="1"/>
</dbReference>
<name>A0ABS6G6D2_9FIRM</name>